<gene>
    <name evidence="1" type="primary">GTPV011</name>
</gene>
<dbReference type="InterPro" id="IPR012340">
    <property type="entry name" value="NA-bd_OB-fold"/>
</dbReference>
<dbReference type="PIRSF" id="PIRSF003760">
    <property type="entry name" value="VAC_K3L_Serpin_prd"/>
    <property type="match status" value="1"/>
</dbReference>
<organism evidence="1 2">
    <name type="scientific">Goatpox virus FZ</name>
    <dbReference type="NCBI Taxonomy" id="1416740"/>
    <lineage>
        <taxon>Viruses</taxon>
        <taxon>Varidnaviria</taxon>
        <taxon>Bamfordvirae</taxon>
        <taxon>Nucleocytoviricota</taxon>
        <taxon>Pokkesviricetes</taxon>
        <taxon>Chitovirales</taxon>
        <taxon>Poxviridae</taxon>
        <taxon>Chordopoxvirinae</taxon>
        <taxon>Capripoxvirus</taxon>
        <taxon>Capripoxvirus goatpox</taxon>
        <taxon>Goatpox virus</taxon>
    </lineage>
</organism>
<dbReference type="InterPro" id="IPR016397">
    <property type="entry name" value="K3-like_poxvir"/>
</dbReference>
<protein>
    <submittedName>
        <fullName evidence="1">eIF2a-like PKR inhibitor</fullName>
    </submittedName>
</protein>
<evidence type="ECO:0000313" key="1">
    <source>
        <dbReference type="EMBL" id="AGZ95329.1"/>
    </source>
</evidence>
<dbReference type="Gene3D" id="2.40.50.140">
    <property type="entry name" value="Nucleic acid-binding proteins"/>
    <property type="match status" value="1"/>
</dbReference>
<reference evidence="1 2" key="1">
    <citation type="journal article" date="2014" name="Vet. Microbiol.">
        <title>Complete genome sequence analysis of goatpox virus isolated from China shows high variation.</title>
        <authorList>
            <person name="Zeng X."/>
            <person name="Chi X."/>
            <person name="Li W."/>
            <person name="Hao W."/>
            <person name="Li M."/>
            <person name="Huang X."/>
            <person name="Huang Y."/>
            <person name="Rock D.L."/>
            <person name="Luo S."/>
            <person name="Wang S."/>
        </authorList>
    </citation>
    <scope>NUCLEOTIDE SEQUENCE [LARGE SCALE GENOMIC DNA]</scope>
    <source>
        <strain evidence="1">FZ</strain>
    </source>
</reference>
<proteinExistence type="predicted"/>
<dbReference type="SUPFAM" id="SSF50249">
    <property type="entry name" value="Nucleic acid-binding proteins"/>
    <property type="match status" value="1"/>
</dbReference>
<dbReference type="Proteomes" id="UP000134642">
    <property type="component" value="Segment"/>
</dbReference>
<evidence type="ECO:0000313" key="2">
    <source>
        <dbReference type="Proteomes" id="UP000134642"/>
    </source>
</evidence>
<accession>A0A075CI46</accession>
<dbReference type="EMBL" id="KC951854">
    <property type="protein sequence ID" value="AGZ95329.1"/>
    <property type="molecule type" value="Genomic_DNA"/>
</dbReference>
<sequence>MSSNSDLAFCYVLPNINEVTDGIVFIKDNIVYVKLINYGLEALVIDYVDINMDQINNIKKTLVNKLINVQIVRMNKIKGYIDVKVHNNN</sequence>
<dbReference type="GO" id="GO:0030414">
    <property type="term" value="F:peptidase inhibitor activity"/>
    <property type="evidence" value="ECO:0007669"/>
    <property type="project" value="InterPro"/>
</dbReference>
<name>A0A075CI46_9POXV</name>